<dbReference type="AlphaFoldDB" id="A0A812VF51"/>
<keyword evidence="2" id="KW-1185">Reference proteome</keyword>
<sequence>MSSGGPRPDRVLGSPPHRDLRRAGLLAELLGPRQHSTVPRRQRRFPSSRVILWIRQAAWSARGCGSPVLRPAGARYLAAGDHFASRYDERRAPAVAG</sequence>
<comment type="caution">
    <text evidence="1">The sequence shown here is derived from an EMBL/GenBank/DDBJ whole genome shotgun (WGS) entry which is preliminary data.</text>
</comment>
<accession>A0A812VF51</accession>
<protein>
    <submittedName>
        <fullName evidence="1">Uncharacterized protein</fullName>
    </submittedName>
</protein>
<evidence type="ECO:0000313" key="1">
    <source>
        <dbReference type="EMBL" id="CAE7637584.1"/>
    </source>
</evidence>
<name>A0A812VF51_SYMPI</name>
<proteinExistence type="predicted"/>
<gene>
    <name evidence="1" type="ORF">SPIL2461_LOCUS16837</name>
</gene>
<evidence type="ECO:0000313" key="2">
    <source>
        <dbReference type="Proteomes" id="UP000649617"/>
    </source>
</evidence>
<organism evidence="1 2">
    <name type="scientific">Symbiodinium pilosum</name>
    <name type="common">Dinoflagellate</name>
    <dbReference type="NCBI Taxonomy" id="2952"/>
    <lineage>
        <taxon>Eukaryota</taxon>
        <taxon>Sar</taxon>
        <taxon>Alveolata</taxon>
        <taxon>Dinophyceae</taxon>
        <taxon>Suessiales</taxon>
        <taxon>Symbiodiniaceae</taxon>
        <taxon>Symbiodinium</taxon>
    </lineage>
</organism>
<reference evidence="1" key="1">
    <citation type="submission" date="2021-02" db="EMBL/GenBank/DDBJ databases">
        <authorList>
            <person name="Dougan E. K."/>
            <person name="Rhodes N."/>
            <person name="Thang M."/>
            <person name="Chan C."/>
        </authorList>
    </citation>
    <scope>NUCLEOTIDE SEQUENCE</scope>
</reference>
<dbReference type="Proteomes" id="UP000649617">
    <property type="component" value="Unassembled WGS sequence"/>
</dbReference>
<dbReference type="EMBL" id="CAJNIZ010042774">
    <property type="protein sequence ID" value="CAE7637584.1"/>
    <property type="molecule type" value="Genomic_DNA"/>
</dbReference>